<dbReference type="Pfam" id="PF01048">
    <property type="entry name" value="PNP_UDP_1"/>
    <property type="match status" value="1"/>
</dbReference>
<dbReference type="Proteomes" id="UP000030700">
    <property type="component" value="Unassembled WGS sequence"/>
</dbReference>
<keyword evidence="4" id="KW-0378">Hydrolase</keyword>
<dbReference type="InterPro" id="IPR000845">
    <property type="entry name" value="Nucleoside_phosphorylase_d"/>
</dbReference>
<dbReference type="EMBL" id="DF820456">
    <property type="protein sequence ID" value="GAK50801.1"/>
    <property type="molecule type" value="Genomic_DNA"/>
</dbReference>
<evidence type="ECO:0000256" key="4">
    <source>
        <dbReference type="ARBA" id="ARBA00022801"/>
    </source>
</evidence>
<keyword evidence="5" id="KW-0486">Methionine biosynthesis</keyword>
<evidence type="ECO:0000313" key="8">
    <source>
        <dbReference type="Proteomes" id="UP000030700"/>
    </source>
</evidence>
<name>A0A0S6VYS7_9BACT</name>
<keyword evidence="8" id="KW-1185">Reference proteome</keyword>
<dbReference type="EC" id="3.2.2.9" evidence="2"/>
<dbReference type="InterPro" id="IPR035994">
    <property type="entry name" value="Nucleoside_phosphorylase_sf"/>
</dbReference>
<proteinExistence type="predicted"/>
<dbReference type="UniPathway" id="UPA00904">
    <property type="reaction ID" value="UER00871"/>
</dbReference>
<dbReference type="GO" id="GO:0019284">
    <property type="term" value="P:L-methionine salvage from S-adenosylmethionine"/>
    <property type="evidence" value="ECO:0007669"/>
    <property type="project" value="TreeGrafter"/>
</dbReference>
<dbReference type="GO" id="GO:0005829">
    <property type="term" value="C:cytosol"/>
    <property type="evidence" value="ECO:0007669"/>
    <property type="project" value="TreeGrafter"/>
</dbReference>
<evidence type="ECO:0000256" key="2">
    <source>
        <dbReference type="ARBA" id="ARBA00011974"/>
    </source>
</evidence>
<evidence type="ECO:0000313" key="7">
    <source>
        <dbReference type="EMBL" id="GAK50801.1"/>
    </source>
</evidence>
<accession>A0A0S6VYS7</accession>
<dbReference type="HOGENOM" id="CLU_031248_2_0_0"/>
<dbReference type="STRING" id="1499966.U14_02042"/>
<dbReference type="CDD" id="cd09008">
    <property type="entry name" value="MTAN"/>
    <property type="match status" value="1"/>
</dbReference>
<dbReference type="GO" id="GO:0008782">
    <property type="term" value="F:adenosylhomocysteine nucleosidase activity"/>
    <property type="evidence" value="ECO:0007669"/>
    <property type="project" value="UniProtKB-EC"/>
</dbReference>
<evidence type="ECO:0000259" key="6">
    <source>
        <dbReference type="Pfam" id="PF01048"/>
    </source>
</evidence>
<sequence length="279" mass="29996">MPPEIAPFKQALTGLQPGSLGAFPCWRGTFQQRDVSLVLCGIGKVHAAAAAQLTVSELKPDAVFSCGSAGSLDDRLDIGDVVVGASTLQHDYGFVTPDAFIPFGLHLQRQGQAREYMRRFPADASLLSVANAIQHDAPPSSPRVVIGTILTGDQVIFSAEKRQALRQEFDALAVEMESAAIAQVCALYDIPFLSIRGISDHASEAIPLDTSRLDPNELAEFSSASLGKKLSLFAKTISYLAHHPSAFVMSVQARQHIKTASEHSAQITLRFIEQLGSEI</sequence>
<dbReference type="PANTHER" id="PTHR46832:SF1">
    <property type="entry name" value="5'-METHYLTHIOADENOSINE_S-ADENOSYLHOMOCYSTEINE NUCLEOSIDASE"/>
    <property type="match status" value="1"/>
</dbReference>
<organism evidence="7">
    <name type="scientific">Candidatus Moduliflexus flocculans</name>
    <dbReference type="NCBI Taxonomy" id="1499966"/>
    <lineage>
        <taxon>Bacteria</taxon>
        <taxon>Candidatus Moduliflexota</taxon>
        <taxon>Candidatus Moduliflexia</taxon>
        <taxon>Candidatus Moduliflexales</taxon>
        <taxon>Candidatus Moduliflexaceae</taxon>
    </lineage>
</organism>
<comment type="pathway">
    <text evidence="1">Amino-acid biosynthesis; L-methionine biosynthesis via salvage pathway; S-methyl-5-thio-alpha-D-ribose 1-phosphate from S-methyl-5'-thioadenosine (hydrolase route): step 1/2.</text>
</comment>
<evidence type="ECO:0000256" key="1">
    <source>
        <dbReference type="ARBA" id="ARBA00004945"/>
    </source>
</evidence>
<gene>
    <name evidence="7" type="ORF">U14_02042</name>
</gene>
<dbReference type="GO" id="GO:0008930">
    <property type="term" value="F:methylthioadenosine nucleosidase activity"/>
    <property type="evidence" value="ECO:0007669"/>
    <property type="project" value="InterPro"/>
</dbReference>
<dbReference type="GO" id="GO:0019509">
    <property type="term" value="P:L-methionine salvage from methylthioadenosine"/>
    <property type="evidence" value="ECO:0007669"/>
    <property type="project" value="UniProtKB-UniPathway"/>
</dbReference>
<dbReference type="NCBIfam" id="TIGR01704">
    <property type="entry name" value="MTA_SAH-Nsdase"/>
    <property type="match status" value="1"/>
</dbReference>
<dbReference type="PANTHER" id="PTHR46832">
    <property type="entry name" value="5'-METHYLTHIOADENOSINE/S-ADENOSYLHOMOCYSTEINE NUCLEOSIDASE"/>
    <property type="match status" value="1"/>
</dbReference>
<protein>
    <recommendedName>
        <fullName evidence="2">adenosylhomocysteine nucleosidase</fullName>
        <ecNumber evidence="2">3.2.2.9</ecNumber>
    </recommendedName>
</protein>
<dbReference type="GO" id="GO:0009164">
    <property type="term" value="P:nucleoside catabolic process"/>
    <property type="evidence" value="ECO:0007669"/>
    <property type="project" value="InterPro"/>
</dbReference>
<dbReference type="SUPFAM" id="SSF53167">
    <property type="entry name" value="Purine and uridine phosphorylases"/>
    <property type="match status" value="1"/>
</dbReference>
<reference evidence="7" key="1">
    <citation type="journal article" date="2015" name="PeerJ">
        <title>First genomic representation of candidate bacterial phylum KSB3 points to enhanced environmental sensing as a trigger of wastewater bulking.</title>
        <authorList>
            <person name="Sekiguchi Y."/>
            <person name="Ohashi A."/>
            <person name="Parks D.H."/>
            <person name="Yamauchi T."/>
            <person name="Tyson G.W."/>
            <person name="Hugenholtz P."/>
        </authorList>
    </citation>
    <scope>NUCLEOTIDE SEQUENCE [LARGE SCALE GENOMIC DNA]</scope>
</reference>
<evidence type="ECO:0000256" key="5">
    <source>
        <dbReference type="ARBA" id="ARBA00023167"/>
    </source>
</evidence>
<feature type="domain" description="Nucleoside phosphorylase" evidence="6">
    <location>
        <begin position="1"/>
        <end position="205"/>
    </location>
</feature>
<dbReference type="AlphaFoldDB" id="A0A0S6VYS7"/>
<keyword evidence="3" id="KW-0028">Amino-acid biosynthesis</keyword>
<dbReference type="InterPro" id="IPR010049">
    <property type="entry name" value="MTA_SAH_Nsdase"/>
</dbReference>
<dbReference type="Gene3D" id="3.40.50.1580">
    <property type="entry name" value="Nucleoside phosphorylase domain"/>
    <property type="match status" value="1"/>
</dbReference>
<evidence type="ECO:0000256" key="3">
    <source>
        <dbReference type="ARBA" id="ARBA00022605"/>
    </source>
</evidence>